<organism evidence="4">
    <name type="scientific">bioreactor metagenome</name>
    <dbReference type="NCBI Taxonomy" id="1076179"/>
    <lineage>
        <taxon>unclassified sequences</taxon>
        <taxon>metagenomes</taxon>
        <taxon>ecological metagenomes</taxon>
    </lineage>
</organism>
<name>A0A645EBU2_9ZZZZ</name>
<comment type="subcellular location">
    <subcellularLocation>
        <location evidence="1">Cell outer membrane</location>
    </subcellularLocation>
</comment>
<proteinExistence type="predicted"/>
<evidence type="ECO:0000256" key="3">
    <source>
        <dbReference type="ARBA" id="ARBA00023237"/>
    </source>
</evidence>
<reference evidence="4" key="1">
    <citation type="submission" date="2019-08" db="EMBL/GenBank/DDBJ databases">
        <authorList>
            <person name="Kucharzyk K."/>
            <person name="Murdoch R.W."/>
            <person name="Higgins S."/>
            <person name="Loffler F."/>
        </authorList>
    </citation>
    <scope>NUCLEOTIDE SEQUENCE</scope>
</reference>
<comment type="caution">
    <text evidence="4">The sequence shown here is derived from an EMBL/GenBank/DDBJ whole genome shotgun (WGS) entry which is preliminary data.</text>
</comment>
<sequence>MHQWLGEQQPLQSIQIGYQYMSQKSDEARQNNPVSAYVFNYLRHKFTVGVQHRIVKNLSLSWNLRWQDRAGNYLKYITEIKEEQPTAYQPFGLVDVKANYALHNINIFVNANNIFNTTHVDFGNIPQPGFWLTGGMSYTLR</sequence>
<dbReference type="GO" id="GO:0009279">
    <property type="term" value="C:cell outer membrane"/>
    <property type="evidence" value="ECO:0007669"/>
    <property type="project" value="UniProtKB-SubCell"/>
</dbReference>
<dbReference type="AlphaFoldDB" id="A0A645EBU2"/>
<dbReference type="EMBL" id="VSSQ01044319">
    <property type="protein sequence ID" value="MPM98132.1"/>
    <property type="molecule type" value="Genomic_DNA"/>
</dbReference>
<gene>
    <name evidence="4" type="ORF">SDC9_145315</name>
</gene>
<evidence type="ECO:0000256" key="1">
    <source>
        <dbReference type="ARBA" id="ARBA00004442"/>
    </source>
</evidence>
<dbReference type="Gene3D" id="2.40.170.20">
    <property type="entry name" value="TonB-dependent receptor, beta-barrel domain"/>
    <property type="match status" value="1"/>
</dbReference>
<protein>
    <submittedName>
        <fullName evidence="4">Uncharacterized protein</fullName>
    </submittedName>
</protein>
<dbReference type="InterPro" id="IPR036942">
    <property type="entry name" value="Beta-barrel_TonB_sf"/>
</dbReference>
<keyword evidence="3" id="KW-0998">Cell outer membrane</keyword>
<evidence type="ECO:0000256" key="2">
    <source>
        <dbReference type="ARBA" id="ARBA00023136"/>
    </source>
</evidence>
<accession>A0A645EBU2</accession>
<dbReference type="SUPFAM" id="SSF56935">
    <property type="entry name" value="Porins"/>
    <property type="match status" value="1"/>
</dbReference>
<keyword evidence="2" id="KW-0472">Membrane</keyword>
<evidence type="ECO:0000313" key="4">
    <source>
        <dbReference type="EMBL" id="MPM98132.1"/>
    </source>
</evidence>